<dbReference type="Pfam" id="PF02949">
    <property type="entry name" value="7tm_6"/>
    <property type="match status" value="1"/>
</dbReference>
<dbReference type="PANTHER" id="PTHR21137:SF35">
    <property type="entry name" value="ODORANT RECEPTOR 19A-RELATED"/>
    <property type="match status" value="1"/>
</dbReference>
<dbReference type="GO" id="GO:0007165">
    <property type="term" value="P:signal transduction"/>
    <property type="evidence" value="ECO:0007669"/>
    <property type="project" value="UniProtKB-KW"/>
</dbReference>
<evidence type="ECO:0000256" key="5">
    <source>
        <dbReference type="ARBA" id="ARBA00022725"/>
    </source>
</evidence>
<proteinExistence type="predicted"/>
<organism evidence="11 12">
    <name type="scientific">Cotesia glomerata</name>
    <name type="common">Lepidopteran parasitic wasp</name>
    <name type="synonym">Apanteles glomeratus</name>
    <dbReference type="NCBI Taxonomy" id="32391"/>
    <lineage>
        <taxon>Eukaryota</taxon>
        <taxon>Metazoa</taxon>
        <taxon>Ecdysozoa</taxon>
        <taxon>Arthropoda</taxon>
        <taxon>Hexapoda</taxon>
        <taxon>Insecta</taxon>
        <taxon>Pterygota</taxon>
        <taxon>Neoptera</taxon>
        <taxon>Endopterygota</taxon>
        <taxon>Hymenoptera</taxon>
        <taxon>Apocrita</taxon>
        <taxon>Ichneumonoidea</taxon>
        <taxon>Braconidae</taxon>
        <taxon>Microgastrinae</taxon>
        <taxon>Cotesia</taxon>
    </lineage>
</organism>
<accession>A0AAV7J9Q4</accession>
<evidence type="ECO:0000313" key="12">
    <source>
        <dbReference type="Proteomes" id="UP000826195"/>
    </source>
</evidence>
<keyword evidence="12" id="KW-1185">Reference proteome</keyword>
<dbReference type="AlphaFoldDB" id="A0AAV7J9Q4"/>
<dbReference type="GO" id="GO:0005886">
    <property type="term" value="C:plasma membrane"/>
    <property type="evidence" value="ECO:0007669"/>
    <property type="project" value="UniProtKB-SubCell"/>
</dbReference>
<keyword evidence="8" id="KW-0675">Receptor</keyword>
<dbReference type="EMBL" id="JAHXZJ010000001">
    <property type="protein sequence ID" value="KAH0569002.1"/>
    <property type="molecule type" value="Genomic_DNA"/>
</dbReference>
<reference evidence="11 12" key="1">
    <citation type="journal article" date="2021" name="J. Hered.">
        <title>A chromosome-level genome assembly of the parasitoid wasp, Cotesia glomerata (Hymenoptera: Braconidae).</title>
        <authorList>
            <person name="Pinto B.J."/>
            <person name="Weis J.J."/>
            <person name="Gamble T."/>
            <person name="Ode P.J."/>
            <person name="Paul R."/>
            <person name="Zaspel J.M."/>
        </authorList>
    </citation>
    <scope>NUCLEOTIDE SEQUENCE [LARGE SCALE GENOMIC DNA]</scope>
    <source>
        <strain evidence="11">CgM1</strain>
    </source>
</reference>
<evidence type="ECO:0000256" key="2">
    <source>
        <dbReference type="ARBA" id="ARBA00022475"/>
    </source>
</evidence>
<protein>
    <recommendedName>
        <fullName evidence="13">Odorant receptor</fullName>
    </recommendedName>
</protein>
<evidence type="ECO:0000256" key="6">
    <source>
        <dbReference type="ARBA" id="ARBA00022989"/>
    </source>
</evidence>
<comment type="subcellular location">
    <subcellularLocation>
        <location evidence="1">Cell membrane</location>
        <topology evidence="1">Multi-pass membrane protein</topology>
    </subcellularLocation>
</comment>
<evidence type="ECO:0000256" key="9">
    <source>
        <dbReference type="ARBA" id="ARBA00023224"/>
    </source>
</evidence>
<evidence type="ECO:0008006" key="13">
    <source>
        <dbReference type="Google" id="ProtNLM"/>
    </source>
</evidence>
<evidence type="ECO:0000256" key="8">
    <source>
        <dbReference type="ARBA" id="ARBA00023170"/>
    </source>
</evidence>
<dbReference type="PANTHER" id="PTHR21137">
    <property type="entry name" value="ODORANT RECEPTOR"/>
    <property type="match status" value="1"/>
</dbReference>
<evidence type="ECO:0000256" key="3">
    <source>
        <dbReference type="ARBA" id="ARBA00022606"/>
    </source>
</evidence>
<evidence type="ECO:0000256" key="10">
    <source>
        <dbReference type="SAM" id="Phobius"/>
    </source>
</evidence>
<feature type="transmembrane region" description="Helical" evidence="10">
    <location>
        <begin position="160"/>
        <end position="178"/>
    </location>
</feature>
<keyword evidence="3" id="KW-0716">Sensory transduction</keyword>
<keyword evidence="7 10" id="KW-0472">Membrane</keyword>
<keyword evidence="6 10" id="KW-1133">Transmembrane helix</keyword>
<evidence type="ECO:0000256" key="7">
    <source>
        <dbReference type="ARBA" id="ARBA00023136"/>
    </source>
</evidence>
<keyword evidence="4 10" id="KW-0812">Transmembrane</keyword>
<dbReference type="GO" id="GO:0005549">
    <property type="term" value="F:odorant binding"/>
    <property type="evidence" value="ECO:0007669"/>
    <property type="project" value="InterPro"/>
</dbReference>
<sequence>MDFFNGHYYKGMKVLLCLIGRWPYQTRKQRVILVYNHYDNYSSKQEVVIETISPLLVDFTCLVKYITTSLKMDTIFGLLEHIKEDWKIYSGEEKKILEYYANLGKIFSIGYVAAVYMVTILFMTEPIVEQTYFKIFKNITIPKRFSIPTYWETPDVEKNFYYLISFQTVNTNFIISITCASDAMFVILLQHVTGLFSITGYLLENIPIEDLKIQNGSKKVKDIAYEHYVYCMKSHKRALEFAENLESIYVWCFGMVIAINMCVMSITAMQIVKTSGSYFTMLVQMRNV</sequence>
<dbReference type="Proteomes" id="UP000826195">
    <property type="component" value="Unassembled WGS sequence"/>
</dbReference>
<keyword evidence="5" id="KW-0552">Olfaction</keyword>
<dbReference type="GO" id="GO:0004984">
    <property type="term" value="F:olfactory receptor activity"/>
    <property type="evidence" value="ECO:0007669"/>
    <property type="project" value="InterPro"/>
</dbReference>
<keyword evidence="9" id="KW-0807">Transducer</keyword>
<feature type="transmembrane region" description="Helical" evidence="10">
    <location>
        <begin position="248"/>
        <end position="272"/>
    </location>
</feature>
<dbReference type="InterPro" id="IPR004117">
    <property type="entry name" value="7tm6_olfct_rcpt"/>
</dbReference>
<evidence type="ECO:0000256" key="1">
    <source>
        <dbReference type="ARBA" id="ARBA00004651"/>
    </source>
</evidence>
<name>A0AAV7J9Q4_COTGL</name>
<gene>
    <name evidence="11" type="ORF">KQX54_021708</name>
</gene>
<keyword evidence="2" id="KW-1003">Cell membrane</keyword>
<feature type="transmembrane region" description="Helical" evidence="10">
    <location>
        <begin position="103"/>
        <end position="123"/>
    </location>
</feature>
<comment type="caution">
    <text evidence="11">The sequence shown here is derived from an EMBL/GenBank/DDBJ whole genome shotgun (WGS) entry which is preliminary data.</text>
</comment>
<evidence type="ECO:0000256" key="4">
    <source>
        <dbReference type="ARBA" id="ARBA00022692"/>
    </source>
</evidence>
<evidence type="ECO:0000313" key="11">
    <source>
        <dbReference type="EMBL" id="KAH0569002.1"/>
    </source>
</evidence>